<keyword evidence="2 10" id="KW-0645">Protease</keyword>
<feature type="domain" description="Peptidase M48" evidence="11">
    <location>
        <begin position="63"/>
        <end position="262"/>
    </location>
</feature>
<name>A0A090JX85_METFO</name>
<dbReference type="KEGG" id="mfi:DSM1535_1821"/>
<dbReference type="PATRIC" id="fig|2162.9.peg.1870"/>
<evidence type="ECO:0000259" key="11">
    <source>
        <dbReference type="Pfam" id="PF01435"/>
    </source>
</evidence>
<reference evidence="12" key="1">
    <citation type="submission" date="2014-08" db="EMBL/GenBank/DDBJ databases">
        <authorList>
            <person name="Wibberg D."/>
        </authorList>
    </citation>
    <scope>NUCLEOTIDE SEQUENCE</scope>
</reference>
<keyword evidence="5 10" id="KW-0378">Hydrolase</keyword>
<dbReference type="GO" id="GO:0006508">
    <property type="term" value="P:proteolysis"/>
    <property type="evidence" value="ECO:0007669"/>
    <property type="project" value="UniProtKB-KW"/>
</dbReference>
<dbReference type="AlphaFoldDB" id="A0A090JX85"/>
<evidence type="ECO:0000256" key="9">
    <source>
        <dbReference type="ARBA" id="ARBA00023136"/>
    </source>
</evidence>
<dbReference type="CDD" id="cd07325">
    <property type="entry name" value="M48_Ste24p_like"/>
    <property type="match status" value="1"/>
</dbReference>
<dbReference type="GO" id="GO:0046872">
    <property type="term" value="F:metal ion binding"/>
    <property type="evidence" value="ECO:0007669"/>
    <property type="project" value="UniProtKB-KW"/>
</dbReference>
<proteinExistence type="inferred from homology"/>
<accession>A0A090JX85</accession>
<dbReference type="Pfam" id="PF01435">
    <property type="entry name" value="Peptidase_M48"/>
    <property type="match status" value="1"/>
</dbReference>
<protein>
    <submittedName>
        <fullName evidence="12">Protease</fullName>
    </submittedName>
</protein>
<dbReference type="Gene3D" id="3.30.2010.10">
    <property type="entry name" value="Metalloproteases ('zincins'), catalytic domain"/>
    <property type="match status" value="1"/>
</dbReference>
<evidence type="ECO:0000256" key="8">
    <source>
        <dbReference type="ARBA" id="ARBA00023049"/>
    </source>
</evidence>
<evidence type="ECO:0000313" key="12">
    <source>
        <dbReference type="EMBL" id="CEA14146.1"/>
    </source>
</evidence>
<dbReference type="GO" id="GO:0004222">
    <property type="term" value="F:metalloendopeptidase activity"/>
    <property type="evidence" value="ECO:0007669"/>
    <property type="project" value="InterPro"/>
</dbReference>
<dbReference type="RefSeq" id="WP_048073236.1">
    <property type="nucleotide sequence ID" value="NZ_JARVXG010000037.1"/>
</dbReference>
<comment type="cofactor">
    <cofactor evidence="10">
        <name>Zn(2+)</name>
        <dbReference type="ChEBI" id="CHEBI:29105"/>
    </cofactor>
    <text evidence="10">Binds 1 zinc ion per subunit.</text>
</comment>
<dbReference type="EMBL" id="LN515531">
    <property type="protein sequence ID" value="CEA14146.1"/>
    <property type="molecule type" value="Genomic_DNA"/>
</dbReference>
<keyword evidence="1" id="KW-1003">Cell membrane</keyword>
<evidence type="ECO:0000256" key="2">
    <source>
        <dbReference type="ARBA" id="ARBA00022670"/>
    </source>
</evidence>
<evidence type="ECO:0000256" key="3">
    <source>
        <dbReference type="ARBA" id="ARBA00022692"/>
    </source>
</evidence>
<gene>
    <name evidence="12" type="ORF">DSM1535_1821</name>
</gene>
<organism evidence="12">
    <name type="scientific">Methanobacterium formicicum</name>
    <dbReference type="NCBI Taxonomy" id="2162"/>
    <lineage>
        <taxon>Archaea</taxon>
        <taxon>Methanobacteriati</taxon>
        <taxon>Methanobacteriota</taxon>
        <taxon>Methanomada group</taxon>
        <taxon>Methanobacteria</taxon>
        <taxon>Methanobacteriales</taxon>
        <taxon>Methanobacteriaceae</taxon>
        <taxon>Methanobacterium</taxon>
    </lineage>
</organism>
<evidence type="ECO:0000256" key="4">
    <source>
        <dbReference type="ARBA" id="ARBA00022723"/>
    </source>
</evidence>
<evidence type="ECO:0000256" key="5">
    <source>
        <dbReference type="ARBA" id="ARBA00022801"/>
    </source>
</evidence>
<dbReference type="InterPro" id="IPR050083">
    <property type="entry name" value="HtpX_protease"/>
</dbReference>
<evidence type="ECO:0000256" key="1">
    <source>
        <dbReference type="ARBA" id="ARBA00022475"/>
    </source>
</evidence>
<dbReference type="PANTHER" id="PTHR43221">
    <property type="entry name" value="PROTEASE HTPX"/>
    <property type="match status" value="1"/>
</dbReference>
<evidence type="ECO:0000256" key="7">
    <source>
        <dbReference type="ARBA" id="ARBA00022989"/>
    </source>
</evidence>
<keyword evidence="3" id="KW-0812">Transmembrane</keyword>
<evidence type="ECO:0000256" key="6">
    <source>
        <dbReference type="ARBA" id="ARBA00022833"/>
    </source>
</evidence>
<sequence length="311" mass="34889">MERKQLLLLNPVEYEHQFDKKALKTLEGTPGLEKAVKYIHKHGVERVMRLVNTGSHIRVTPDNFPDIYKLLEEACANIFLKDIPELYIRWSYDVNACAIGSQNPIIILDSGAIDLLSDDELLWLIGHEAGHIKSGHMLYHDMSLIIPILGDIIGSATLGIGGLVSSGLELALLYWYRMSELTADRAGLLACQDQKSVFSTLMKAGGVPKSFYDKMKTEDFIKQAEDFKSFDFDTSDKVTKTVMISISDHPWTVLRASEILKWVNSGKYDEIIKMHGKGSLEDIEITCQKCGKKLSGNETFCGVCGSKVWKR</sequence>
<keyword evidence="6 10" id="KW-0862">Zinc</keyword>
<evidence type="ECO:0000256" key="10">
    <source>
        <dbReference type="RuleBase" id="RU003983"/>
    </source>
</evidence>
<dbReference type="PANTHER" id="PTHR43221:SF3">
    <property type="entry name" value="SLL1280 PROTEIN"/>
    <property type="match status" value="1"/>
</dbReference>
<keyword evidence="7" id="KW-1133">Transmembrane helix</keyword>
<keyword evidence="4" id="KW-0479">Metal-binding</keyword>
<dbReference type="InterPro" id="IPR001915">
    <property type="entry name" value="Peptidase_M48"/>
</dbReference>
<comment type="similarity">
    <text evidence="10">Belongs to the peptidase M48 family.</text>
</comment>
<keyword evidence="8 10" id="KW-0482">Metalloprotease</keyword>
<keyword evidence="9" id="KW-0472">Membrane</keyword>